<dbReference type="InterPro" id="IPR050250">
    <property type="entry name" value="Macrolide_Exporter_MacB"/>
</dbReference>
<feature type="transmembrane region" description="Helical" evidence="7">
    <location>
        <begin position="380"/>
        <end position="400"/>
    </location>
</feature>
<dbReference type="EMBL" id="LGYO01000056">
    <property type="protein sequence ID" value="KNZ40502.1"/>
    <property type="molecule type" value="Genomic_DNA"/>
</dbReference>
<dbReference type="InterPro" id="IPR003838">
    <property type="entry name" value="ABC3_permease_C"/>
</dbReference>
<keyword evidence="4 7" id="KW-1133">Transmembrane helix</keyword>
<accession>A0A0L6TWQ9</accession>
<dbReference type="Pfam" id="PF02687">
    <property type="entry name" value="FtsX"/>
    <property type="match status" value="1"/>
</dbReference>
<evidence type="ECO:0000313" key="10">
    <source>
        <dbReference type="EMBL" id="KNZ40502.1"/>
    </source>
</evidence>
<feature type="domain" description="ABC3 transporter permease C-terminal" evidence="8">
    <location>
        <begin position="297"/>
        <end position="410"/>
    </location>
</feature>
<evidence type="ECO:0000256" key="3">
    <source>
        <dbReference type="ARBA" id="ARBA00022692"/>
    </source>
</evidence>
<dbReference type="RefSeq" id="WP_050741643.1">
    <property type="nucleotide sequence ID" value="NZ_LGYO01000056.1"/>
</dbReference>
<gene>
    <name evidence="10" type="ORF">AKG39_17260</name>
</gene>
<dbReference type="PANTHER" id="PTHR30572:SF4">
    <property type="entry name" value="ABC TRANSPORTER PERMEASE YTRF"/>
    <property type="match status" value="1"/>
</dbReference>
<reference evidence="11" key="1">
    <citation type="submission" date="2015-07" db="EMBL/GenBank/DDBJ databases">
        <title>Draft genome sequence of Acetobacterium bakii DSM 8293, a potential psychrophilic chemical producer through syngas fermentation.</title>
        <authorList>
            <person name="Song Y."/>
            <person name="Hwang S."/>
            <person name="Cho B.-K."/>
        </authorList>
    </citation>
    <scope>NUCLEOTIDE SEQUENCE [LARGE SCALE GENOMIC DNA]</scope>
    <source>
        <strain evidence="11">DSM 8239</strain>
    </source>
</reference>
<evidence type="ECO:0000256" key="2">
    <source>
        <dbReference type="ARBA" id="ARBA00022475"/>
    </source>
</evidence>
<sequence>MNLFENIRLALEGLRANKMRALLTMLGIIIGIASVMAISTLGSAMTGSVSSTMDKIGGKNIMVSLTPKNYDTQSTLQPEDYITQEELDGFKETHADQIKAISLSTGMGSGQLNSGYIHKDVSITGASTDYSLVNNVNMVQGRFISNRDMESSRNVIIIDTTLRNKMVGINGDPIGMDVSVETKTTTETYTIIGVYEKLVIDNPLFNMGDDTRVECFIPITTAMSLNSGSAATPPGYENFTIMATADTDSASFAAITKDYFSKKMGALSDYTVDVQSMEAMVSEATTMLSTLSLGISVIAGISLLVGGIGVMNIMLVSVTERTKEIGIRKALGARNSAIRSQFIIEAIIICLIGGLIGVALGAGLGSLGSTLLKFPTTPPLVPMIIALCFSMAIGVFFGYYPANKAAKLNPIDALRYE</sequence>
<organism evidence="10 11">
    <name type="scientific">Acetobacterium bakii</name>
    <dbReference type="NCBI Taxonomy" id="52689"/>
    <lineage>
        <taxon>Bacteria</taxon>
        <taxon>Bacillati</taxon>
        <taxon>Bacillota</taxon>
        <taxon>Clostridia</taxon>
        <taxon>Eubacteriales</taxon>
        <taxon>Eubacteriaceae</taxon>
        <taxon>Acetobacterium</taxon>
    </lineage>
</organism>
<feature type="transmembrane region" description="Helical" evidence="7">
    <location>
        <begin position="21"/>
        <end position="45"/>
    </location>
</feature>
<comment type="caution">
    <text evidence="10">The sequence shown here is derived from an EMBL/GenBank/DDBJ whole genome shotgun (WGS) entry which is preliminary data.</text>
</comment>
<feature type="domain" description="MacB-like periplasmic core" evidence="9">
    <location>
        <begin position="22"/>
        <end position="254"/>
    </location>
</feature>
<evidence type="ECO:0000256" key="7">
    <source>
        <dbReference type="SAM" id="Phobius"/>
    </source>
</evidence>
<dbReference type="GO" id="GO:0022857">
    <property type="term" value="F:transmembrane transporter activity"/>
    <property type="evidence" value="ECO:0007669"/>
    <property type="project" value="TreeGrafter"/>
</dbReference>
<keyword evidence="5 7" id="KW-0472">Membrane</keyword>
<protein>
    <submittedName>
        <fullName evidence="10">Uncharacterized protein</fullName>
    </submittedName>
</protein>
<dbReference type="OrthoDB" id="9770036at2"/>
<evidence type="ECO:0000259" key="9">
    <source>
        <dbReference type="Pfam" id="PF12704"/>
    </source>
</evidence>
<dbReference type="Proteomes" id="UP000036873">
    <property type="component" value="Unassembled WGS sequence"/>
</dbReference>
<keyword evidence="2" id="KW-1003">Cell membrane</keyword>
<name>A0A0L6TWQ9_9FIRM</name>
<feature type="transmembrane region" description="Helical" evidence="7">
    <location>
        <begin position="291"/>
        <end position="316"/>
    </location>
</feature>
<comment type="similarity">
    <text evidence="6">Belongs to the ABC-4 integral membrane protein family.</text>
</comment>
<dbReference type="Pfam" id="PF12704">
    <property type="entry name" value="MacB_PCD"/>
    <property type="match status" value="1"/>
</dbReference>
<keyword evidence="3 7" id="KW-0812">Transmembrane</keyword>
<comment type="subcellular location">
    <subcellularLocation>
        <location evidence="1">Cell membrane</location>
        <topology evidence="1">Multi-pass membrane protein</topology>
    </subcellularLocation>
</comment>
<keyword evidence="11" id="KW-1185">Reference proteome</keyword>
<evidence type="ECO:0000256" key="6">
    <source>
        <dbReference type="ARBA" id="ARBA00038076"/>
    </source>
</evidence>
<proteinExistence type="inferred from homology"/>
<evidence type="ECO:0000256" key="4">
    <source>
        <dbReference type="ARBA" id="ARBA00022989"/>
    </source>
</evidence>
<evidence type="ECO:0000313" key="11">
    <source>
        <dbReference type="Proteomes" id="UP000036873"/>
    </source>
</evidence>
<dbReference type="AlphaFoldDB" id="A0A0L6TWQ9"/>
<dbReference type="InterPro" id="IPR025857">
    <property type="entry name" value="MacB_PCD"/>
</dbReference>
<feature type="transmembrane region" description="Helical" evidence="7">
    <location>
        <begin position="337"/>
        <end position="360"/>
    </location>
</feature>
<dbReference type="GO" id="GO:0005886">
    <property type="term" value="C:plasma membrane"/>
    <property type="evidence" value="ECO:0007669"/>
    <property type="project" value="UniProtKB-SubCell"/>
</dbReference>
<dbReference type="PATRIC" id="fig|52689.4.peg.3014"/>
<dbReference type="STRING" id="52689.AKG39_17260"/>
<evidence type="ECO:0000256" key="1">
    <source>
        <dbReference type="ARBA" id="ARBA00004651"/>
    </source>
</evidence>
<evidence type="ECO:0000259" key="8">
    <source>
        <dbReference type="Pfam" id="PF02687"/>
    </source>
</evidence>
<dbReference type="PANTHER" id="PTHR30572">
    <property type="entry name" value="MEMBRANE COMPONENT OF TRANSPORTER-RELATED"/>
    <property type="match status" value="1"/>
</dbReference>
<evidence type="ECO:0000256" key="5">
    <source>
        <dbReference type="ARBA" id="ARBA00023136"/>
    </source>
</evidence>